<evidence type="ECO:0000256" key="2">
    <source>
        <dbReference type="ARBA" id="ARBA00022737"/>
    </source>
</evidence>
<dbReference type="InterPro" id="IPR011459">
    <property type="entry name" value="DUF1565"/>
</dbReference>
<dbReference type="GO" id="GO:0016020">
    <property type="term" value="C:membrane"/>
    <property type="evidence" value="ECO:0007669"/>
    <property type="project" value="InterPro"/>
</dbReference>
<evidence type="ECO:0000313" key="10">
    <source>
        <dbReference type="Proteomes" id="UP000000493"/>
    </source>
</evidence>
<feature type="signal peptide" evidence="4">
    <location>
        <begin position="1"/>
        <end position="21"/>
    </location>
</feature>
<evidence type="ECO:0000259" key="7">
    <source>
        <dbReference type="Pfam" id="PF13229"/>
    </source>
</evidence>
<evidence type="ECO:0000256" key="1">
    <source>
        <dbReference type="ARBA" id="ARBA00022729"/>
    </source>
</evidence>
<dbReference type="AlphaFoldDB" id="A0A7U4E5H4"/>
<feature type="domain" description="DUF1565" evidence="6">
    <location>
        <begin position="39"/>
        <end position="83"/>
    </location>
</feature>
<dbReference type="NCBIfam" id="TIGR04183">
    <property type="entry name" value="Por_Secre_tail"/>
    <property type="match status" value="1"/>
</dbReference>
<organism evidence="9 10">
    <name type="scientific">Runella slithyformis (strain ATCC 29530 / DSM 19594 / LMG 11500 / NCIMB 11436 / LSU 4)</name>
    <dbReference type="NCBI Taxonomy" id="761193"/>
    <lineage>
        <taxon>Bacteria</taxon>
        <taxon>Pseudomonadati</taxon>
        <taxon>Bacteroidota</taxon>
        <taxon>Cytophagia</taxon>
        <taxon>Cytophagales</taxon>
        <taxon>Spirosomataceae</taxon>
        <taxon>Runella</taxon>
    </lineage>
</organism>
<dbReference type="Pfam" id="PF13229">
    <property type="entry name" value="Beta_helix"/>
    <property type="match status" value="1"/>
</dbReference>
<evidence type="ECO:0000259" key="6">
    <source>
        <dbReference type="Pfam" id="PF07602"/>
    </source>
</evidence>
<dbReference type="Gene3D" id="2.60.40.2030">
    <property type="match status" value="1"/>
</dbReference>
<dbReference type="Pfam" id="PF18962">
    <property type="entry name" value="Por_Secre_tail"/>
    <property type="match status" value="1"/>
</dbReference>
<feature type="domain" description="Secretion system C-terminal sorting" evidence="8">
    <location>
        <begin position="786"/>
        <end position="867"/>
    </location>
</feature>
<dbReference type="InterPro" id="IPR039448">
    <property type="entry name" value="Beta_helix"/>
</dbReference>
<dbReference type="Pfam" id="PF07602">
    <property type="entry name" value="DUF1565"/>
    <property type="match status" value="1"/>
</dbReference>
<name>A0A7U4E5H4_RUNSL</name>
<evidence type="ECO:0000256" key="3">
    <source>
        <dbReference type="ARBA" id="ARBA00022837"/>
    </source>
</evidence>
<dbReference type="SUPFAM" id="SSF141072">
    <property type="entry name" value="CalX-like"/>
    <property type="match status" value="1"/>
</dbReference>
<dbReference type="RefSeq" id="WP_013927652.1">
    <property type="nucleotide sequence ID" value="NC_015703.1"/>
</dbReference>
<evidence type="ECO:0000313" key="9">
    <source>
        <dbReference type="EMBL" id="AEI48339.1"/>
    </source>
</evidence>
<proteinExistence type="predicted"/>
<dbReference type="InterPro" id="IPR026444">
    <property type="entry name" value="Secre_tail"/>
</dbReference>
<dbReference type="Gene3D" id="2.160.20.10">
    <property type="entry name" value="Single-stranded right-handed beta-helix, Pectin lyase-like"/>
    <property type="match status" value="1"/>
</dbReference>
<gene>
    <name evidence="9" type="ordered locus">Runsl_1915</name>
</gene>
<dbReference type="Pfam" id="PF03160">
    <property type="entry name" value="Calx-beta"/>
    <property type="match status" value="1"/>
</dbReference>
<evidence type="ECO:0000259" key="8">
    <source>
        <dbReference type="Pfam" id="PF18962"/>
    </source>
</evidence>
<protein>
    <recommendedName>
        <fullName evidence="11">T9SS type A sorting domain-containing protein</fullName>
    </recommendedName>
</protein>
<evidence type="ECO:0000256" key="4">
    <source>
        <dbReference type="SAM" id="SignalP"/>
    </source>
</evidence>
<keyword evidence="10" id="KW-1185">Reference proteome</keyword>
<dbReference type="InterPro" id="IPR003644">
    <property type="entry name" value="Calx_beta"/>
</dbReference>
<dbReference type="GO" id="GO:0007154">
    <property type="term" value="P:cell communication"/>
    <property type="evidence" value="ECO:0007669"/>
    <property type="project" value="InterPro"/>
</dbReference>
<evidence type="ECO:0000259" key="5">
    <source>
        <dbReference type="Pfam" id="PF03160"/>
    </source>
</evidence>
<dbReference type="SUPFAM" id="SSF51126">
    <property type="entry name" value="Pectin lyase-like"/>
    <property type="match status" value="1"/>
</dbReference>
<dbReference type="EMBL" id="CP002859">
    <property type="protein sequence ID" value="AEI48339.1"/>
    <property type="molecule type" value="Genomic_DNA"/>
</dbReference>
<keyword evidence="3" id="KW-0106">Calcium</keyword>
<reference evidence="10" key="1">
    <citation type="submission" date="2011-06" db="EMBL/GenBank/DDBJ databases">
        <title>The complete genome of chromosome of Runella slithyformis DSM 19594.</title>
        <authorList>
            <consortium name="US DOE Joint Genome Institute (JGI-PGF)"/>
            <person name="Lucas S."/>
            <person name="Han J."/>
            <person name="Lapidus A."/>
            <person name="Bruce D."/>
            <person name="Goodwin L."/>
            <person name="Pitluck S."/>
            <person name="Peters L."/>
            <person name="Kyrpides N."/>
            <person name="Mavromatis K."/>
            <person name="Ivanova N."/>
            <person name="Ovchinnikova G."/>
            <person name="Zhang X."/>
            <person name="Misra M."/>
            <person name="Detter J.C."/>
            <person name="Tapia R."/>
            <person name="Han C."/>
            <person name="Land M."/>
            <person name="Hauser L."/>
            <person name="Markowitz V."/>
            <person name="Cheng J.-F."/>
            <person name="Hugenholtz P."/>
            <person name="Woyke T."/>
            <person name="Wu D."/>
            <person name="Tindall B."/>
            <person name="Faehrich R."/>
            <person name="Brambilla E."/>
            <person name="Klenk H.-P."/>
            <person name="Eisen J.A."/>
        </authorList>
    </citation>
    <scope>NUCLEOTIDE SEQUENCE [LARGE SCALE GENOMIC DNA]</scope>
    <source>
        <strain evidence="10">ATCC 29530 / DSM 19594 / LMG 11500 / NCIMB 11436 / LSU 4</strain>
    </source>
</reference>
<sequence>MKKQALCLSAILFLFSFLSNAQYVPIDESNLETVYVSTSGNDTDAGSGSAPFRTIKKALAIAAAKKRAGVGVKILIAAGTYREGAASDGWAMTLNMSLSQATAAPLVIQGAGWNAKGPKNTGDVIISGSEDWSGGWTKNADGTWSKDWPYAFGVPAKNVSFGVSDAFLRRELVHINGKTYYQVNPPNYTNVNGTVGGAMEGDPGNPNNVNGGRATADEGLFWVTDAVLNNGTIVTMGKITVKLPQDSPPAFDLNAQGNLVEVTTKRNLLQLWLGTQSETPTNIILRNLTFQQAYNYVLIQHQNNLLIEDCRFIKNKRDGLAINPGKNYLLRRVECSENGESGAGIVNTTNGVLEECKFNRNSRQGEILGYTGWSVCGIKFYAPLFNRNISLIRCEAVDNRSSGFWWDTGNVNCEMVECISVRNSTNGTFIEDNNSVGNNYEGATTGTTGVTGIPNLGNQHTVKALRCIFAHNRPASGTEGYRTTKGRGIFFSENENAVIDGCLIYNNDIQISTYDNSRAENRNFTFRNNIIATQNTNQRMYAVGSNWDSGETITAKNSNGTVIATFKGGWYGLFDGMSGTTNDNRYYHPSSIAFFSRSQRWGTDKWVSQVANTTPTLTLDAWRNAHLSNSNNTFANKAVDSRSTLVTSTYDEALPLVSIIADSVKISENSPTAKAFTVHRVAINGYANPLTVNYTLRANTGDATNGTDFETLSGTITIPAGARSATISITPKTDSNPEATETIALLLNTTANNYVVANPLATISLVDATITSIDDLKNASEKKLIIFPNPLSDRDLSIALRGLESNESVNVSIIDVSGKLIYQINVKSQNNGIETMIKVKKSFFTEGIYIVKSQSDKGLRLEQKLVVH</sequence>
<dbReference type="Proteomes" id="UP000000493">
    <property type="component" value="Chromosome"/>
</dbReference>
<feature type="domain" description="Calx-beta" evidence="5">
    <location>
        <begin position="656"/>
        <end position="765"/>
    </location>
</feature>
<feature type="chain" id="PRO_5031493635" description="T9SS type A sorting domain-containing protein" evidence="4">
    <location>
        <begin position="22"/>
        <end position="868"/>
    </location>
</feature>
<keyword evidence="2" id="KW-0677">Repeat</keyword>
<evidence type="ECO:0008006" key="11">
    <source>
        <dbReference type="Google" id="ProtNLM"/>
    </source>
</evidence>
<accession>A0A7U4E5H4</accession>
<dbReference type="KEGG" id="rsi:Runsl_1915"/>
<keyword evidence="1 4" id="KW-0732">Signal</keyword>
<feature type="domain" description="Right handed beta helix" evidence="7">
    <location>
        <begin position="282"/>
        <end position="439"/>
    </location>
</feature>
<dbReference type="InterPro" id="IPR012334">
    <property type="entry name" value="Pectin_lyas_fold"/>
</dbReference>
<reference evidence="9 10" key="2">
    <citation type="journal article" date="2012" name="Stand. Genomic Sci.">
        <title>Complete genome sequence of the aquatic bacterium Runella slithyformis type strain (LSU 4(T)).</title>
        <authorList>
            <person name="Copeland A."/>
            <person name="Zhang X."/>
            <person name="Misra M."/>
            <person name="Lapidus A."/>
            <person name="Nolan M."/>
            <person name="Lucas S."/>
            <person name="Deshpande S."/>
            <person name="Cheng J.F."/>
            <person name="Tapia R."/>
            <person name="Goodwin L.A."/>
            <person name="Pitluck S."/>
            <person name="Liolios K."/>
            <person name="Pagani I."/>
            <person name="Ivanova N."/>
            <person name="Mikhailova N."/>
            <person name="Pati A."/>
            <person name="Chen A."/>
            <person name="Palaniappan K."/>
            <person name="Land M."/>
            <person name="Hauser L."/>
            <person name="Pan C."/>
            <person name="Jeffries C.D."/>
            <person name="Detter J.C."/>
            <person name="Brambilla E.M."/>
            <person name="Rohde M."/>
            <person name="Djao O.D."/>
            <person name="Goker M."/>
            <person name="Sikorski J."/>
            <person name="Tindall B.J."/>
            <person name="Woyke T."/>
            <person name="Bristow J."/>
            <person name="Eisen J.A."/>
            <person name="Markowitz V."/>
            <person name="Hugenholtz P."/>
            <person name="Kyrpides N.C."/>
            <person name="Klenk H.P."/>
            <person name="Mavromatis K."/>
        </authorList>
    </citation>
    <scope>NUCLEOTIDE SEQUENCE [LARGE SCALE GENOMIC DNA]</scope>
    <source>
        <strain evidence="10">ATCC 29530 / DSM 19594 / LMG 11500 / NCIMB 11436 / LSU 4</strain>
    </source>
</reference>
<dbReference type="InterPro" id="IPR011050">
    <property type="entry name" value="Pectin_lyase_fold/virulence"/>
</dbReference>
<dbReference type="InterPro" id="IPR038081">
    <property type="entry name" value="CalX-like_sf"/>
</dbReference>